<protein>
    <submittedName>
        <fullName evidence="1">Uncharacterized protein</fullName>
    </submittedName>
</protein>
<evidence type="ECO:0000313" key="2">
    <source>
        <dbReference type="Proteomes" id="UP001168216"/>
    </source>
</evidence>
<accession>A0AAW7IAM8</accession>
<organism evidence="1 2">
    <name type="scientific">Aeromonas bestiarum</name>
    <dbReference type="NCBI Taxonomy" id="105751"/>
    <lineage>
        <taxon>Bacteria</taxon>
        <taxon>Pseudomonadati</taxon>
        <taxon>Pseudomonadota</taxon>
        <taxon>Gammaproteobacteria</taxon>
        <taxon>Aeromonadales</taxon>
        <taxon>Aeromonadaceae</taxon>
        <taxon>Aeromonas</taxon>
    </lineage>
</organism>
<dbReference type="Proteomes" id="UP001168216">
    <property type="component" value="Unassembled WGS sequence"/>
</dbReference>
<reference evidence="1" key="1">
    <citation type="submission" date="2023-08" db="EMBL/GenBank/DDBJ databases">
        <title>WGS of Aeromonas isolates.</title>
        <authorList>
            <person name="Lee H."/>
        </authorList>
    </citation>
    <scope>NUCLEOTIDE SEQUENCE</scope>
    <source>
        <strain evidence="1">SL22</strain>
    </source>
</reference>
<dbReference type="AlphaFoldDB" id="A0AAW7IAM8"/>
<sequence length="87" mass="10041">MIAITEKTKNELSGAIKLHLTRKFSTKLETQSISRQIRPKRAQFGNYLHRGRCVHGEANQGASVYLKWISKWPHFAKRFTRNKISSG</sequence>
<dbReference type="EMBL" id="JAOPLV010000002">
    <property type="protein sequence ID" value="MDM5139458.1"/>
    <property type="molecule type" value="Genomic_DNA"/>
</dbReference>
<comment type="caution">
    <text evidence="1">The sequence shown here is derived from an EMBL/GenBank/DDBJ whole genome shotgun (WGS) entry which is preliminary data.</text>
</comment>
<dbReference type="RefSeq" id="WP_290021516.1">
    <property type="nucleotide sequence ID" value="NZ_JAOPLV010000002.1"/>
</dbReference>
<evidence type="ECO:0000313" key="1">
    <source>
        <dbReference type="EMBL" id="MDM5139458.1"/>
    </source>
</evidence>
<gene>
    <name evidence="1" type="ORF">OB959_06550</name>
</gene>
<name>A0AAW7IAM8_9GAMM</name>
<proteinExistence type="predicted"/>